<reference evidence="2 3" key="1">
    <citation type="journal article" date="2022" name="Allergy">
        <title>Genome assembly and annotation of Periplaneta americana reveal a comprehensive cockroach allergen profile.</title>
        <authorList>
            <person name="Wang L."/>
            <person name="Xiong Q."/>
            <person name="Saelim N."/>
            <person name="Wang L."/>
            <person name="Nong W."/>
            <person name="Wan A.T."/>
            <person name="Shi M."/>
            <person name="Liu X."/>
            <person name="Cao Q."/>
            <person name="Hui J.H.L."/>
            <person name="Sookrung N."/>
            <person name="Leung T.F."/>
            <person name="Tungtrongchitr A."/>
            <person name="Tsui S.K.W."/>
        </authorList>
    </citation>
    <scope>NUCLEOTIDE SEQUENCE [LARGE SCALE GENOMIC DNA]</scope>
    <source>
        <strain evidence="2">PWHHKU_190912</strain>
    </source>
</reference>
<sequence>MADLREGGNEPLGSLEAIRKMLRRILGLSRRDRVPNKVLQKISTIEDPALQATNTKWKWGGHVARLRDGRWTQKVTLSVFRISPVSNPMASRTEISQNLASVAQTITYTAAMIAIEPSSSFVPISLQRDVIVVHRSGEIRNTLYGTPHWQEITRKTKNKMGRPFQRTSRKPLVKQRKK</sequence>
<feature type="compositionally biased region" description="Basic residues" evidence="1">
    <location>
        <begin position="167"/>
        <end position="178"/>
    </location>
</feature>
<accession>A0ABQ8SW78</accession>
<comment type="caution">
    <text evidence="2">The sequence shown here is derived from an EMBL/GenBank/DDBJ whole genome shotgun (WGS) entry which is preliminary data.</text>
</comment>
<feature type="region of interest" description="Disordered" evidence="1">
    <location>
        <begin position="157"/>
        <end position="178"/>
    </location>
</feature>
<gene>
    <name evidence="2" type="ORF">ANN_14409</name>
</gene>
<keyword evidence="3" id="KW-1185">Reference proteome</keyword>
<dbReference type="Proteomes" id="UP001148838">
    <property type="component" value="Unassembled WGS sequence"/>
</dbReference>
<evidence type="ECO:0000256" key="1">
    <source>
        <dbReference type="SAM" id="MobiDB-lite"/>
    </source>
</evidence>
<dbReference type="EMBL" id="JAJSOF020000019">
    <property type="protein sequence ID" value="KAJ4438464.1"/>
    <property type="molecule type" value="Genomic_DNA"/>
</dbReference>
<protein>
    <submittedName>
        <fullName evidence="2">Uncharacterized protein</fullName>
    </submittedName>
</protein>
<organism evidence="2 3">
    <name type="scientific">Periplaneta americana</name>
    <name type="common">American cockroach</name>
    <name type="synonym">Blatta americana</name>
    <dbReference type="NCBI Taxonomy" id="6978"/>
    <lineage>
        <taxon>Eukaryota</taxon>
        <taxon>Metazoa</taxon>
        <taxon>Ecdysozoa</taxon>
        <taxon>Arthropoda</taxon>
        <taxon>Hexapoda</taxon>
        <taxon>Insecta</taxon>
        <taxon>Pterygota</taxon>
        <taxon>Neoptera</taxon>
        <taxon>Polyneoptera</taxon>
        <taxon>Dictyoptera</taxon>
        <taxon>Blattodea</taxon>
        <taxon>Blattoidea</taxon>
        <taxon>Blattidae</taxon>
        <taxon>Blattinae</taxon>
        <taxon>Periplaneta</taxon>
    </lineage>
</organism>
<evidence type="ECO:0000313" key="3">
    <source>
        <dbReference type="Proteomes" id="UP001148838"/>
    </source>
</evidence>
<evidence type="ECO:0000313" key="2">
    <source>
        <dbReference type="EMBL" id="KAJ4438464.1"/>
    </source>
</evidence>
<name>A0ABQ8SW78_PERAM</name>
<proteinExistence type="predicted"/>